<organism evidence="3 4">
    <name type="scientific">Neolewinella aquimaris</name>
    <dbReference type="NCBI Taxonomy" id="1835722"/>
    <lineage>
        <taxon>Bacteria</taxon>
        <taxon>Pseudomonadati</taxon>
        <taxon>Bacteroidota</taxon>
        <taxon>Saprospiria</taxon>
        <taxon>Saprospirales</taxon>
        <taxon>Lewinellaceae</taxon>
        <taxon>Neolewinella</taxon>
    </lineage>
</organism>
<evidence type="ECO:0000256" key="1">
    <source>
        <dbReference type="SAM" id="Coils"/>
    </source>
</evidence>
<feature type="chain" id="PRO_5032784264" evidence="2">
    <location>
        <begin position="24"/>
        <end position="226"/>
    </location>
</feature>
<feature type="coiled-coil region" evidence="1">
    <location>
        <begin position="146"/>
        <end position="201"/>
    </location>
</feature>
<sequence>MKDLFYSLTFIALLVFAGARLTAQVTSQQQMMSRGNNEALILELPSADAKLVGDVWEDWLKDNYKVKTSKTKKARNGELSSLNFSLPGVSAGGKVDMYSTVKEVGNGSELTIWIATPDGYVSPDLNQGQYLEAEKMLMRFALAVSKEQIEQDVDSEEDKLKDLEKELDRLRKDKERAEKDIVDAQKRIAELEADIQRNIVDQETKQRQIEEQVRMVEQTKRKLSDY</sequence>
<keyword evidence="2" id="KW-0732">Signal</keyword>
<feature type="signal peptide" evidence="2">
    <location>
        <begin position="1"/>
        <end position="23"/>
    </location>
</feature>
<name>A0A840E7W5_9BACT</name>
<evidence type="ECO:0000313" key="4">
    <source>
        <dbReference type="Proteomes" id="UP000576209"/>
    </source>
</evidence>
<dbReference type="RefSeq" id="WP_183496064.1">
    <property type="nucleotide sequence ID" value="NZ_JACIFF010000006.1"/>
</dbReference>
<dbReference type="AlphaFoldDB" id="A0A840E7W5"/>
<gene>
    <name evidence="3" type="ORF">GGR28_002449</name>
</gene>
<dbReference type="Proteomes" id="UP000576209">
    <property type="component" value="Unassembled WGS sequence"/>
</dbReference>
<reference evidence="3 4" key="1">
    <citation type="submission" date="2020-08" db="EMBL/GenBank/DDBJ databases">
        <title>Genomic Encyclopedia of Type Strains, Phase IV (KMG-IV): sequencing the most valuable type-strain genomes for metagenomic binning, comparative biology and taxonomic classification.</title>
        <authorList>
            <person name="Goeker M."/>
        </authorList>
    </citation>
    <scope>NUCLEOTIDE SEQUENCE [LARGE SCALE GENOMIC DNA]</scope>
    <source>
        <strain evidence="3 4">DSM 105137</strain>
    </source>
</reference>
<proteinExistence type="predicted"/>
<evidence type="ECO:0000313" key="3">
    <source>
        <dbReference type="EMBL" id="MBB4079822.1"/>
    </source>
</evidence>
<comment type="caution">
    <text evidence="3">The sequence shown here is derived from an EMBL/GenBank/DDBJ whole genome shotgun (WGS) entry which is preliminary data.</text>
</comment>
<keyword evidence="4" id="KW-1185">Reference proteome</keyword>
<dbReference type="EMBL" id="JACIFF010000006">
    <property type="protein sequence ID" value="MBB4079822.1"/>
    <property type="molecule type" value="Genomic_DNA"/>
</dbReference>
<protein>
    <submittedName>
        <fullName evidence="3">Uncharacterized protein</fullName>
    </submittedName>
</protein>
<evidence type="ECO:0000256" key="2">
    <source>
        <dbReference type="SAM" id="SignalP"/>
    </source>
</evidence>
<keyword evidence="1" id="KW-0175">Coiled coil</keyword>
<accession>A0A840E7W5</accession>